<dbReference type="Gene3D" id="3.40.50.300">
    <property type="entry name" value="P-loop containing nucleotide triphosphate hydrolases"/>
    <property type="match status" value="2"/>
</dbReference>
<organism evidence="2 3">
    <name type="scientific">Acidithiobacillus ferrivorans</name>
    <dbReference type="NCBI Taxonomy" id="160808"/>
    <lineage>
        <taxon>Bacteria</taxon>
        <taxon>Pseudomonadati</taxon>
        <taxon>Pseudomonadota</taxon>
        <taxon>Acidithiobacillia</taxon>
        <taxon>Acidithiobacillales</taxon>
        <taxon>Acidithiobacillaceae</taxon>
        <taxon>Acidithiobacillus</taxon>
    </lineage>
</organism>
<evidence type="ECO:0000259" key="1">
    <source>
        <dbReference type="Pfam" id="PF02463"/>
    </source>
</evidence>
<evidence type="ECO:0000313" key="2">
    <source>
        <dbReference type="EMBL" id="OCB01540.1"/>
    </source>
</evidence>
<dbReference type="PANTHER" id="PTHR32182">
    <property type="entry name" value="DNA REPLICATION AND REPAIR PROTEIN RECF"/>
    <property type="match status" value="1"/>
</dbReference>
<dbReference type="AlphaFoldDB" id="A0A1B9BV34"/>
<dbReference type="GO" id="GO:0006302">
    <property type="term" value="P:double-strand break repair"/>
    <property type="evidence" value="ECO:0007669"/>
    <property type="project" value="TreeGrafter"/>
</dbReference>
<comment type="caution">
    <text evidence="2">The sequence shown here is derived from an EMBL/GenBank/DDBJ whole genome shotgun (WGS) entry which is preliminary data.</text>
</comment>
<dbReference type="PANTHER" id="PTHR32182:SF22">
    <property type="entry name" value="ATP-DEPENDENT ENDONUCLEASE, OLD FAMILY-RELATED"/>
    <property type="match status" value="1"/>
</dbReference>
<reference evidence="2 3" key="1">
    <citation type="submission" date="2016-07" db="EMBL/GenBank/DDBJ databases">
        <title>Draft genome of a psychrotolerant acidophile Acidithiobacillus ferrivorans strain YL15.</title>
        <authorList>
            <person name="Peng T."/>
            <person name="Ma L."/>
            <person name="Nan M."/>
            <person name="An N."/>
            <person name="Wang M."/>
            <person name="Qiu G."/>
            <person name="Zeng W."/>
        </authorList>
    </citation>
    <scope>NUCLEOTIDE SEQUENCE [LARGE SCALE GENOMIC DNA]</scope>
    <source>
        <strain evidence="2 3">YL15</strain>
    </source>
</reference>
<name>A0A1B9BV34_9PROT</name>
<dbReference type="InterPro" id="IPR003395">
    <property type="entry name" value="RecF/RecN/SMC_N"/>
</dbReference>
<sequence length="558" mass="63653">MSRLRIQRIEVKAFKAFKHLDFKLDGRNLLAYGANGSGKSSLYWTLYTFLQSAQKESTEVVKYFDKDRTENLIYRYASDDERDAAAIAVTLQDGAESIGRIYTLSANQQDTLNVPDILKGSLASDFITYRILFSFYHFRNSQSIDLWPVFEQEMLPFCQGTGVKDIAGLWKDIQEAKPFETSVALGESSWYRKKRYEKFDREVERFNTTLTGVLTSITKEAQLFYDRNFSQKKEPKLDIIVGMTRPTSTYYRDKHFHLAPAIGFEIKMDGAPISRPHAFLNEAKLTQLALSVRFGATLAHLHDSPFKLLVLDDLLISLDMENRMKVVDIILSETFADYQKVILTHDLGFFNEFRRRIGGQHIHWSFQHFKNPPSQSGSTLKEAKSEIQKAEDYLNGQNLDEAATCLRKAADDSAKRLREWLSKEKLPPGEFFSLTGNLREAKKRLLLTIPKQLYEKVLKGTPIELLQKLVPNSVADLDAEVGLEPAERGKINSKRGTLRKLLTDTHWKAMENVRLIDDVLATAERVLNPGAHGGDTPLYEAEVVIALDLIQRLEKCLP</sequence>
<evidence type="ECO:0000313" key="3">
    <source>
        <dbReference type="Proteomes" id="UP000093129"/>
    </source>
</evidence>
<dbReference type="SUPFAM" id="SSF52540">
    <property type="entry name" value="P-loop containing nucleoside triphosphate hydrolases"/>
    <property type="match status" value="1"/>
</dbReference>
<dbReference type="EMBL" id="MASQ01000137">
    <property type="protein sequence ID" value="OCB01540.1"/>
    <property type="molecule type" value="Genomic_DNA"/>
</dbReference>
<dbReference type="InterPro" id="IPR027417">
    <property type="entry name" value="P-loop_NTPase"/>
</dbReference>
<gene>
    <name evidence="2" type="ORF">BBC27_03420</name>
</gene>
<proteinExistence type="predicted"/>
<dbReference type="Proteomes" id="UP000093129">
    <property type="component" value="Unassembled WGS sequence"/>
</dbReference>
<protein>
    <recommendedName>
        <fullName evidence="1">RecF/RecN/SMC N-terminal domain-containing protein</fullName>
    </recommendedName>
</protein>
<accession>A0A1B9BV34</accession>
<dbReference type="RefSeq" id="WP_065414248.1">
    <property type="nucleotide sequence ID" value="NZ_MASQ01000137.1"/>
</dbReference>
<dbReference type="GO" id="GO:0000731">
    <property type="term" value="P:DNA synthesis involved in DNA repair"/>
    <property type="evidence" value="ECO:0007669"/>
    <property type="project" value="TreeGrafter"/>
</dbReference>
<feature type="domain" description="RecF/RecN/SMC N-terminal" evidence="1">
    <location>
        <begin position="6"/>
        <end position="358"/>
    </location>
</feature>
<dbReference type="Pfam" id="PF02463">
    <property type="entry name" value="SMC_N"/>
    <property type="match status" value="1"/>
</dbReference>